<protein>
    <submittedName>
        <fullName evidence="2">(northern house mosquito) hypothetical protein</fullName>
    </submittedName>
</protein>
<dbReference type="EMBL" id="HBUE01039419">
    <property type="protein sequence ID" value="CAG6460109.1"/>
    <property type="molecule type" value="Transcribed_RNA"/>
</dbReference>
<feature type="region of interest" description="Disordered" evidence="1">
    <location>
        <begin position="1"/>
        <end position="161"/>
    </location>
</feature>
<sequence length="161" mass="17218">MGSDSRAQLGPGTGVGLTVLGRAGRAPQHARVQAAPAGVHADPQRWNPRPDGGHLVRPHQLCQIRQALREGNPNPDGHANLPSQRHPELAVQVPHRAGNVGRSGRRVPQGRVHAARHQQGLAAVGRGERRLYRPASPAQPQAGHDVPPGHRHLERPGRTAN</sequence>
<accession>A0A8D8F7U6</accession>
<organism evidence="2">
    <name type="scientific">Culex pipiens</name>
    <name type="common">House mosquito</name>
    <dbReference type="NCBI Taxonomy" id="7175"/>
    <lineage>
        <taxon>Eukaryota</taxon>
        <taxon>Metazoa</taxon>
        <taxon>Ecdysozoa</taxon>
        <taxon>Arthropoda</taxon>
        <taxon>Hexapoda</taxon>
        <taxon>Insecta</taxon>
        <taxon>Pterygota</taxon>
        <taxon>Neoptera</taxon>
        <taxon>Endopterygota</taxon>
        <taxon>Diptera</taxon>
        <taxon>Nematocera</taxon>
        <taxon>Culicoidea</taxon>
        <taxon>Culicidae</taxon>
        <taxon>Culicinae</taxon>
        <taxon>Culicini</taxon>
        <taxon>Culex</taxon>
        <taxon>Culex</taxon>
    </lineage>
</organism>
<proteinExistence type="predicted"/>
<dbReference type="AlphaFoldDB" id="A0A8D8F7U6"/>
<feature type="compositionally biased region" description="Low complexity" evidence="1">
    <location>
        <begin position="16"/>
        <end position="25"/>
    </location>
</feature>
<reference evidence="2" key="1">
    <citation type="submission" date="2021-05" db="EMBL/GenBank/DDBJ databases">
        <authorList>
            <person name="Alioto T."/>
            <person name="Alioto T."/>
            <person name="Gomez Garrido J."/>
        </authorList>
    </citation>
    <scope>NUCLEOTIDE SEQUENCE</scope>
</reference>
<dbReference type="EMBL" id="HBUE01039417">
    <property type="protein sequence ID" value="CAG6460106.1"/>
    <property type="molecule type" value="Transcribed_RNA"/>
</dbReference>
<dbReference type="EMBL" id="HBUE01039415">
    <property type="protein sequence ID" value="CAG6460104.1"/>
    <property type="molecule type" value="Transcribed_RNA"/>
</dbReference>
<name>A0A8D8F7U6_CULPI</name>
<evidence type="ECO:0000256" key="1">
    <source>
        <dbReference type="SAM" id="MobiDB-lite"/>
    </source>
</evidence>
<evidence type="ECO:0000313" key="2">
    <source>
        <dbReference type="EMBL" id="CAG6460109.1"/>
    </source>
</evidence>